<dbReference type="InterPro" id="IPR029058">
    <property type="entry name" value="AB_hydrolase_fold"/>
</dbReference>
<name>A0A835AD20_9POAL</name>
<proteinExistence type="predicted"/>
<reference evidence="1" key="1">
    <citation type="submission" date="2020-07" db="EMBL/GenBank/DDBJ databases">
        <title>Genome sequence and genetic diversity analysis of an under-domesticated orphan crop, white fonio (Digitaria exilis).</title>
        <authorList>
            <person name="Bennetzen J.L."/>
            <person name="Chen S."/>
            <person name="Ma X."/>
            <person name="Wang X."/>
            <person name="Yssel A.E.J."/>
            <person name="Chaluvadi S.R."/>
            <person name="Johnson M."/>
            <person name="Gangashetty P."/>
            <person name="Hamidou F."/>
            <person name="Sanogo M.D."/>
            <person name="Zwaenepoel A."/>
            <person name="Wallace J."/>
            <person name="Van De Peer Y."/>
            <person name="Van Deynze A."/>
        </authorList>
    </citation>
    <scope>NUCLEOTIDE SEQUENCE</scope>
    <source>
        <tissue evidence="1">Leaves</tissue>
    </source>
</reference>
<dbReference type="OrthoDB" id="190846at2759"/>
<dbReference type="Gene3D" id="3.40.50.1820">
    <property type="entry name" value="alpha/beta hydrolase"/>
    <property type="match status" value="1"/>
</dbReference>
<evidence type="ECO:0000313" key="1">
    <source>
        <dbReference type="EMBL" id="KAF8659079.1"/>
    </source>
</evidence>
<protein>
    <submittedName>
        <fullName evidence="1">Uncharacterized protein</fullName>
    </submittedName>
</protein>
<organism evidence="1 2">
    <name type="scientific">Digitaria exilis</name>
    <dbReference type="NCBI Taxonomy" id="1010633"/>
    <lineage>
        <taxon>Eukaryota</taxon>
        <taxon>Viridiplantae</taxon>
        <taxon>Streptophyta</taxon>
        <taxon>Embryophyta</taxon>
        <taxon>Tracheophyta</taxon>
        <taxon>Spermatophyta</taxon>
        <taxon>Magnoliopsida</taxon>
        <taxon>Liliopsida</taxon>
        <taxon>Poales</taxon>
        <taxon>Poaceae</taxon>
        <taxon>PACMAD clade</taxon>
        <taxon>Panicoideae</taxon>
        <taxon>Panicodae</taxon>
        <taxon>Paniceae</taxon>
        <taxon>Anthephorinae</taxon>
        <taxon>Digitaria</taxon>
    </lineage>
</organism>
<dbReference type="Proteomes" id="UP000636709">
    <property type="component" value="Unassembled WGS sequence"/>
</dbReference>
<dbReference type="SUPFAM" id="SSF53474">
    <property type="entry name" value="alpha/beta-Hydrolases"/>
    <property type="match status" value="1"/>
</dbReference>
<comment type="caution">
    <text evidence="1">The sequence shown here is derived from an EMBL/GenBank/DDBJ whole genome shotgun (WGS) entry which is preliminary data.</text>
</comment>
<evidence type="ECO:0000313" key="2">
    <source>
        <dbReference type="Proteomes" id="UP000636709"/>
    </source>
</evidence>
<dbReference type="GO" id="GO:0008374">
    <property type="term" value="F:O-acyltransferase activity"/>
    <property type="evidence" value="ECO:0007669"/>
    <property type="project" value="InterPro"/>
</dbReference>
<dbReference type="Pfam" id="PF02450">
    <property type="entry name" value="LCAT"/>
    <property type="match status" value="1"/>
</dbReference>
<dbReference type="PANTHER" id="PTHR11440">
    <property type="entry name" value="LECITHIN-CHOLESTEROL ACYLTRANSFERASE-RELATED"/>
    <property type="match status" value="1"/>
</dbReference>
<dbReference type="EMBL" id="JACEFO010002475">
    <property type="protein sequence ID" value="KAF8659079.1"/>
    <property type="molecule type" value="Genomic_DNA"/>
</dbReference>
<dbReference type="AlphaFoldDB" id="A0A835AD20"/>
<dbReference type="InterPro" id="IPR003386">
    <property type="entry name" value="LACT/PDAT_acylTrfase"/>
</dbReference>
<dbReference type="GO" id="GO:0006629">
    <property type="term" value="P:lipid metabolic process"/>
    <property type="evidence" value="ECO:0007669"/>
    <property type="project" value="InterPro"/>
</dbReference>
<keyword evidence="2" id="KW-1185">Reference proteome</keyword>
<accession>A0A835AD20</accession>
<gene>
    <name evidence="1" type="ORF">HU200_058722</name>
</gene>
<sequence>MPACALSPRHVKLTPPEITPTETQQLCARFTGELRRSPALLAGDPTTLYDLLYTGQQCLMKMPCLVIPLLACLCLLASHSSAAYGKTTSSGLHPIILVPSYTCSTLDARLTDEYRPPPGMPWCGAMKGKGWFRLWKNHTALQDPRLMPCYADQLRLVFDHAADDYRNAPGVETRVVAFGSTHGFVDDPATKDGDNLFGAPFDFRYAAAPPGQPSKVFDSDVSRLRGLVEHASMKNGGKPVILISFSFSGHLALEFLYRSPLRWRQSLVKHNLLLSMGVGGEVVLLKIFAAEDAGPSSNVLFYANTSRSFASPLTMLPSPKVFGRALPLVVTRDKNYSAFDMTEFLADVGFSDAAARYQRRALPVTLAIRAPLVPTTCVVGVGLPTPVQLTFSDGDFGKVPQVVNADGNGDVTLKTVLAWRTVIENNPDQGYFKLVLLPNVTHDGVISDGFALKRLHRIPRAILASFLVPKRSPHPCCMPHAVSIAFHPWCIASLRCLMTMSCLVFPLLACLCFFLASCTSSEHGETSPGLYPVVLVPGYTCSNLDARLTDEYQPPPGMPWCGAMKGKGWFRLWKNQTALQDPRLMPCYAHQLRLVYDHATDDYRNAPGVLTRVVDFGSTRGFGSDDPAMK</sequence>